<dbReference type="PANTHER" id="PTHR42910">
    <property type="entry name" value="TRANSPORTER SCO4007-RELATED"/>
    <property type="match status" value="1"/>
</dbReference>
<keyword evidence="7" id="KW-1185">Reference proteome</keyword>
<dbReference type="PANTHER" id="PTHR42910:SF1">
    <property type="entry name" value="MAJOR FACILITATOR SUPERFAMILY (MFS) PROFILE DOMAIN-CONTAINING PROTEIN"/>
    <property type="match status" value="1"/>
</dbReference>
<feature type="transmembrane region" description="Helical" evidence="4">
    <location>
        <begin position="302"/>
        <end position="320"/>
    </location>
</feature>
<dbReference type="InterPro" id="IPR011701">
    <property type="entry name" value="MFS"/>
</dbReference>
<organism evidence="6 7">
    <name type="scientific">Solimicrobium silvestre</name>
    <dbReference type="NCBI Taxonomy" id="2099400"/>
    <lineage>
        <taxon>Bacteria</taxon>
        <taxon>Pseudomonadati</taxon>
        <taxon>Pseudomonadota</taxon>
        <taxon>Betaproteobacteria</taxon>
        <taxon>Burkholderiales</taxon>
        <taxon>Oxalobacteraceae</taxon>
        <taxon>Solimicrobium</taxon>
    </lineage>
</organism>
<dbReference type="PROSITE" id="PS50850">
    <property type="entry name" value="MFS"/>
    <property type="match status" value="1"/>
</dbReference>
<comment type="caution">
    <text evidence="6">The sequence shown here is derived from an EMBL/GenBank/DDBJ whole genome shotgun (WGS) entry which is preliminary data.</text>
</comment>
<keyword evidence="1 4" id="KW-0812">Transmembrane</keyword>
<gene>
    <name evidence="6" type="ORF">S2091_0900</name>
</gene>
<dbReference type="EMBL" id="PUGF01000003">
    <property type="protein sequence ID" value="PRC94279.1"/>
    <property type="molecule type" value="Genomic_DNA"/>
</dbReference>
<evidence type="ECO:0000313" key="7">
    <source>
        <dbReference type="Proteomes" id="UP000237839"/>
    </source>
</evidence>
<accession>A0A2S9H2R9</accession>
<dbReference type="Proteomes" id="UP000237839">
    <property type="component" value="Unassembled WGS sequence"/>
</dbReference>
<protein>
    <submittedName>
        <fullName evidence="6">Major Facilitator Superfamily</fullName>
    </submittedName>
</protein>
<evidence type="ECO:0000256" key="2">
    <source>
        <dbReference type="ARBA" id="ARBA00022989"/>
    </source>
</evidence>
<dbReference type="RefSeq" id="WP_105530610.1">
    <property type="nucleotide sequence ID" value="NZ_PUGF01000003.1"/>
</dbReference>
<dbReference type="GO" id="GO:0022857">
    <property type="term" value="F:transmembrane transporter activity"/>
    <property type="evidence" value="ECO:0007669"/>
    <property type="project" value="InterPro"/>
</dbReference>
<feature type="transmembrane region" description="Helical" evidence="4">
    <location>
        <begin position="275"/>
        <end position="296"/>
    </location>
</feature>
<name>A0A2S9H2R9_9BURK</name>
<feature type="transmembrane region" description="Helical" evidence="4">
    <location>
        <begin position="367"/>
        <end position="386"/>
    </location>
</feature>
<sequence length="397" mass="42690">MKDTTGLSRYQHWLFCLATGFSVAAVVYHQAMTQMIAASFQVPTTSLWDLSVATQFGYGIGLILGLPLGDMVMPRKLIPTVVTSLGLVLLLVGVSSNLAAMTALCFLAGVLSIGGQLLIAYSAKTAAATTAGRPKIVDNLLSALFAGLLLARVLGGWGAEKIGWRQVYLLAGGVTVLLGLSLFYSVRRQTQIDPNLRYGQMLRRQAQLWQSLPELRRLALVAACFFAALNGIWANLASLTHSSLNWSASQTGLLAFTAVVALWAPALVRRLQQRLHWSGVIVLLGLCMGAVSLAGYWFGSSVFMIIIFLIVSDVSVRSVHVISQGKVLSIDPAAASRLNSLFMTVFFIGAALGSWLGGIAVRHFSWAGMYLFPLVCALLGVLLLRIRDGQLSFSRAL</sequence>
<feature type="transmembrane region" description="Helical" evidence="4">
    <location>
        <begin position="50"/>
        <end position="69"/>
    </location>
</feature>
<evidence type="ECO:0000256" key="4">
    <source>
        <dbReference type="SAM" id="Phobius"/>
    </source>
</evidence>
<dbReference type="AlphaFoldDB" id="A0A2S9H2R9"/>
<feature type="transmembrane region" description="Helical" evidence="4">
    <location>
        <begin position="341"/>
        <end position="361"/>
    </location>
</feature>
<dbReference type="SUPFAM" id="SSF103473">
    <property type="entry name" value="MFS general substrate transporter"/>
    <property type="match status" value="1"/>
</dbReference>
<dbReference type="Pfam" id="PF07690">
    <property type="entry name" value="MFS_1"/>
    <property type="match status" value="1"/>
</dbReference>
<feature type="transmembrane region" description="Helical" evidence="4">
    <location>
        <begin position="12"/>
        <end position="30"/>
    </location>
</feature>
<dbReference type="InterPro" id="IPR020846">
    <property type="entry name" value="MFS_dom"/>
</dbReference>
<feature type="transmembrane region" description="Helical" evidence="4">
    <location>
        <begin position="167"/>
        <end position="186"/>
    </location>
</feature>
<feature type="transmembrane region" description="Helical" evidence="4">
    <location>
        <begin position="218"/>
        <end position="236"/>
    </location>
</feature>
<feature type="domain" description="Major facilitator superfamily (MFS) profile" evidence="5">
    <location>
        <begin position="8"/>
        <end position="392"/>
    </location>
</feature>
<evidence type="ECO:0000259" key="5">
    <source>
        <dbReference type="PROSITE" id="PS50850"/>
    </source>
</evidence>
<dbReference type="Gene3D" id="1.20.1250.20">
    <property type="entry name" value="MFS general substrate transporter like domains"/>
    <property type="match status" value="1"/>
</dbReference>
<feature type="transmembrane region" description="Helical" evidence="4">
    <location>
        <begin position="248"/>
        <end position="268"/>
    </location>
</feature>
<evidence type="ECO:0000313" key="6">
    <source>
        <dbReference type="EMBL" id="PRC94279.1"/>
    </source>
</evidence>
<evidence type="ECO:0000256" key="1">
    <source>
        <dbReference type="ARBA" id="ARBA00022692"/>
    </source>
</evidence>
<dbReference type="OrthoDB" id="9815356at2"/>
<dbReference type="InterPro" id="IPR036259">
    <property type="entry name" value="MFS_trans_sf"/>
</dbReference>
<proteinExistence type="predicted"/>
<feature type="transmembrane region" description="Helical" evidence="4">
    <location>
        <begin position="76"/>
        <end position="94"/>
    </location>
</feature>
<reference evidence="6 7" key="1">
    <citation type="submission" date="2018-02" db="EMBL/GenBank/DDBJ databases">
        <title>Solimicrobium silvestre gen. nov., sp. nov., isolated from alpine forest soil.</title>
        <authorList>
            <person name="Margesin R."/>
            <person name="Albuquerque L."/>
            <person name="Zhang D.-C."/>
            <person name="Froufe H.J.C."/>
            <person name="Severino R."/>
            <person name="Roxo I."/>
            <person name="Egas C."/>
            <person name="Da Costa M.S."/>
        </authorList>
    </citation>
    <scope>NUCLEOTIDE SEQUENCE [LARGE SCALE GENOMIC DNA]</scope>
    <source>
        <strain evidence="6 7">S20-91</strain>
    </source>
</reference>
<evidence type="ECO:0000256" key="3">
    <source>
        <dbReference type="ARBA" id="ARBA00023136"/>
    </source>
</evidence>
<feature type="transmembrane region" description="Helical" evidence="4">
    <location>
        <begin position="136"/>
        <end position="155"/>
    </location>
</feature>
<keyword evidence="3 4" id="KW-0472">Membrane</keyword>
<feature type="transmembrane region" description="Helical" evidence="4">
    <location>
        <begin position="100"/>
        <end position="124"/>
    </location>
</feature>
<keyword evidence="2 4" id="KW-1133">Transmembrane helix</keyword>